<organism evidence="2 3">
    <name type="scientific">Leptomonas seymouri</name>
    <dbReference type="NCBI Taxonomy" id="5684"/>
    <lineage>
        <taxon>Eukaryota</taxon>
        <taxon>Discoba</taxon>
        <taxon>Euglenozoa</taxon>
        <taxon>Kinetoplastea</taxon>
        <taxon>Metakinetoplastina</taxon>
        <taxon>Trypanosomatida</taxon>
        <taxon>Trypanosomatidae</taxon>
        <taxon>Leishmaniinae</taxon>
        <taxon>Leptomonas</taxon>
    </lineage>
</organism>
<evidence type="ECO:0000256" key="1">
    <source>
        <dbReference type="SAM" id="MobiDB-lite"/>
    </source>
</evidence>
<feature type="compositionally biased region" description="Polar residues" evidence="1">
    <location>
        <begin position="148"/>
        <end position="166"/>
    </location>
</feature>
<feature type="compositionally biased region" description="Polar residues" evidence="1">
    <location>
        <begin position="55"/>
        <end position="65"/>
    </location>
</feature>
<dbReference type="OrthoDB" id="10635078at2759"/>
<gene>
    <name evidence="2" type="ORF">ABL78_0222</name>
</gene>
<dbReference type="EMBL" id="LJSK01000003">
    <property type="protein sequence ID" value="KPI90626.1"/>
    <property type="molecule type" value="Genomic_DNA"/>
</dbReference>
<protein>
    <submittedName>
        <fullName evidence="2">Uncharacterized protein</fullName>
    </submittedName>
</protein>
<keyword evidence="3" id="KW-1185">Reference proteome</keyword>
<dbReference type="VEuPathDB" id="TriTrypDB:Lsey_0003_0190"/>
<comment type="caution">
    <text evidence="2">The sequence shown here is derived from an EMBL/GenBank/DDBJ whole genome shotgun (WGS) entry which is preliminary data.</text>
</comment>
<dbReference type="OMA" id="DKSCAAP"/>
<evidence type="ECO:0000313" key="3">
    <source>
        <dbReference type="Proteomes" id="UP000038009"/>
    </source>
</evidence>
<dbReference type="Proteomes" id="UP000038009">
    <property type="component" value="Unassembled WGS sequence"/>
</dbReference>
<reference evidence="2 3" key="1">
    <citation type="journal article" date="2015" name="PLoS Pathog.">
        <title>Leptomonas seymouri: Adaptations to the Dixenous Life Cycle Analyzed by Genome Sequencing, Transcriptome Profiling and Co-infection with Leishmania donovani.</title>
        <authorList>
            <person name="Kraeva N."/>
            <person name="Butenko A."/>
            <person name="Hlavacova J."/>
            <person name="Kostygov A."/>
            <person name="Myskova J."/>
            <person name="Grybchuk D."/>
            <person name="Lestinova T."/>
            <person name="Votypka J."/>
            <person name="Volf P."/>
            <person name="Opperdoes F."/>
            <person name="Flegontov P."/>
            <person name="Lukes J."/>
            <person name="Yurchenko V."/>
        </authorList>
    </citation>
    <scope>NUCLEOTIDE SEQUENCE [LARGE SCALE GENOMIC DNA]</scope>
    <source>
        <strain evidence="2 3">ATCC 30220</strain>
    </source>
</reference>
<dbReference type="AlphaFoldDB" id="A0A0N0P926"/>
<sequence length="348" mass="36386">MSGKNTETRAPASAKDKTSSDGSTSEAKRSSTKSAKKAASATAAEKRAVSGCATRRQNATSQPLLSVSERQRVQRLQLLRLAHHSASAAVALLLSESQPLLDKSSLTSAVLSKAADTRSARSRAKGGPSVKQTGTAAKEQRGAPAAQLQKTQNTSVDGTAAPQQSDVYDKSCAAPPQESSPLVTAVPCSYAPLWRSLLQLQFFQEGSADANTVDEADAHSFKVGATTTSSTAEAAACSQSSFVTGAHTKKEAVAPSRPVSSRSAVADALQVLDAHWRDFFLSNNAPSGIQATHSPYLSRDEQYTLRRYATTVQGAEAVSVGAVPASSAVSRSLLGGERFESLSLIDYI</sequence>
<name>A0A0N0P926_LEPSE</name>
<feature type="region of interest" description="Disordered" evidence="1">
    <location>
        <begin position="113"/>
        <end position="180"/>
    </location>
</feature>
<feature type="region of interest" description="Disordered" evidence="1">
    <location>
        <begin position="1"/>
        <end position="66"/>
    </location>
</feature>
<accession>A0A0N0P926</accession>
<evidence type="ECO:0000313" key="2">
    <source>
        <dbReference type="EMBL" id="KPI90626.1"/>
    </source>
</evidence>
<proteinExistence type="predicted"/>